<evidence type="ECO:0000256" key="2">
    <source>
        <dbReference type="ARBA" id="ARBA00022559"/>
    </source>
</evidence>
<accession>A0ABW2U463</accession>
<dbReference type="GO" id="GO:0004601">
    <property type="term" value="F:peroxidase activity"/>
    <property type="evidence" value="ECO:0007669"/>
    <property type="project" value="UniProtKB-KW"/>
</dbReference>
<evidence type="ECO:0000256" key="1">
    <source>
        <dbReference type="ARBA" id="ARBA00006926"/>
    </source>
</evidence>
<dbReference type="InterPro" id="IPR029759">
    <property type="entry name" value="GPX_AS"/>
</dbReference>
<reference evidence="7" key="1">
    <citation type="journal article" date="2019" name="Int. J. Syst. Evol. Microbiol.">
        <title>The Global Catalogue of Microorganisms (GCM) 10K type strain sequencing project: providing services to taxonomists for standard genome sequencing and annotation.</title>
        <authorList>
            <consortium name="The Broad Institute Genomics Platform"/>
            <consortium name="The Broad Institute Genome Sequencing Center for Infectious Disease"/>
            <person name="Wu L."/>
            <person name="Ma J."/>
        </authorList>
    </citation>
    <scope>NUCLEOTIDE SEQUENCE [LARGE SCALE GENOMIC DNA]</scope>
    <source>
        <strain evidence="7">JCM 19635</strain>
    </source>
</reference>
<dbReference type="Gene3D" id="3.40.30.10">
    <property type="entry name" value="Glutaredoxin"/>
    <property type="match status" value="1"/>
</dbReference>
<evidence type="ECO:0000313" key="6">
    <source>
        <dbReference type="EMBL" id="MFC7668195.1"/>
    </source>
</evidence>
<dbReference type="PANTHER" id="PTHR11592:SF78">
    <property type="entry name" value="GLUTATHIONE PEROXIDASE"/>
    <property type="match status" value="1"/>
</dbReference>
<organism evidence="6 7">
    <name type="scientific">Hymenobacter humi</name>
    <dbReference type="NCBI Taxonomy" id="1411620"/>
    <lineage>
        <taxon>Bacteria</taxon>
        <taxon>Pseudomonadati</taxon>
        <taxon>Bacteroidota</taxon>
        <taxon>Cytophagia</taxon>
        <taxon>Cytophagales</taxon>
        <taxon>Hymenobacteraceae</taxon>
        <taxon>Hymenobacter</taxon>
    </lineage>
</organism>
<keyword evidence="3 4" id="KW-0560">Oxidoreductase</keyword>
<gene>
    <name evidence="6" type="ORF">ACFQT0_13020</name>
</gene>
<dbReference type="RefSeq" id="WP_380203316.1">
    <property type="nucleotide sequence ID" value="NZ_JBHTEK010000001.1"/>
</dbReference>
<evidence type="ECO:0000256" key="5">
    <source>
        <dbReference type="SAM" id="SignalP"/>
    </source>
</evidence>
<evidence type="ECO:0000256" key="4">
    <source>
        <dbReference type="RuleBase" id="RU000499"/>
    </source>
</evidence>
<evidence type="ECO:0000256" key="3">
    <source>
        <dbReference type="ARBA" id="ARBA00023002"/>
    </source>
</evidence>
<dbReference type="CDD" id="cd00340">
    <property type="entry name" value="GSH_Peroxidase"/>
    <property type="match status" value="1"/>
</dbReference>
<protein>
    <recommendedName>
        <fullName evidence="4">Glutathione peroxidase</fullName>
    </recommendedName>
</protein>
<comment type="caution">
    <text evidence="6">The sequence shown here is derived from an EMBL/GenBank/DDBJ whole genome shotgun (WGS) entry which is preliminary data.</text>
</comment>
<dbReference type="InterPro" id="IPR036249">
    <property type="entry name" value="Thioredoxin-like_sf"/>
</dbReference>
<dbReference type="SUPFAM" id="SSF52833">
    <property type="entry name" value="Thioredoxin-like"/>
    <property type="match status" value="1"/>
</dbReference>
<dbReference type="PRINTS" id="PR01011">
    <property type="entry name" value="GLUTPROXDASE"/>
</dbReference>
<keyword evidence="7" id="KW-1185">Reference proteome</keyword>
<feature type="signal peptide" evidence="5">
    <location>
        <begin position="1"/>
        <end position="19"/>
    </location>
</feature>
<evidence type="ECO:0000313" key="7">
    <source>
        <dbReference type="Proteomes" id="UP001596513"/>
    </source>
</evidence>
<dbReference type="PROSITE" id="PS00460">
    <property type="entry name" value="GLUTATHIONE_PEROXID_1"/>
    <property type="match status" value="1"/>
</dbReference>
<dbReference type="PANTHER" id="PTHR11592">
    <property type="entry name" value="GLUTATHIONE PEROXIDASE"/>
    <property type="match status" value="1"/>
</dbReference>
<dbReference type="Proteomes" id="UP001596513">
    <property type="component" value="Unassembled WGS sequence"/>
</dbReference>
<name>A0ABW2U463_9BACT</name>
<sequence length="208" mass="22511">MKKSIFLTLASATAAVAFIAAKPAQLFPMNNSSETVAAPASVYDFTVKSIDGKDVKLSQYKGKKLLIVNTASECGYTPQYKDLEELYKKHGDKVTVLGFPANNFGGQEPGTEAQIATFCEKNYGVTFPLFSKISVQGADTAPLYKFLADKKQNGAVDSAPSWNFCKYLVDENGHVVKFYKADVKPLSPEPAGGYREVGPHSSVSRTSC</sequence>
<comment type="similarity">
    <text evidence="1 4">Belongs to the glutathione peroxidase family.</text>
</comment>
<dbReference type="EMBL" id="JBHTEK010000001">
    <property type="protein sequence ID" value="MFC7668195.1"/>
    <property type="molecule type" value="Genomic_DNA"/>
</dbReference>
<dbReference type="InterPro" id="IPR000889">
    <property type="entry name" value="Glutathione_peroxidase"/>
</dbReference>
<dbReference type="Pfam" id="PF00255">
    <property type="entry name" value="GSHPx"/>
    <property type="match status" value="1"/>
</dbReference>
<feature type="chain" id="PRO_5047501577" description="Glutathione peroxidase" evidence="5">
    <location>
        <begin position="20"/>
        <end position="208"/>
    </location>
</feature>
<keyword evidence="2 4" id="KW-0575">Peroxidase</keyword>
<keyword evidence="5" id="KW-0732">Signal</keyword>
<proteinExistence type="inferred from homology"/>
<dbReference type="PROSITE" id="PS51355">
    <property type="entry name" value="GLUTATHIONE_PEROXID_3"/>
    <property type="match status" value="1"/>
</dbReference>